<name>A0A226D949_FOLCA</name>
<evidence type="ECO:0000256" key="2">
    <source>
        <dbReference type="SAM" id="SignalP"/>
    </source>
</evidence>
<accession>A0A226D949</accession>
<feature type="chain" id="PRO_5012917555" evidence="2">
    <location>
        <begin position="21"/>
        <end position="751"/>
    </location>
</feature>
<dbReference type="OrthoDB" id="9895617at2759"/>
<keyword evidence="2" id="KW-0732">Signal</keyword>
<dbReference type="Proteomes" id="UP000198287">
    <property type="component" value="Unassembled WGS sequence"/>
</dbReference>
<dbReference type="EMBL" id="LNIX01000029">
    <property type="protein sequence ID" value="OXA41408.1"/>
    <property type="molecule type" value="Genomic_DNA"/>
</dbReference>
<gene>
    <name evidence="3" type="ORF">Fcan01_23729</name>
</gene>
<evidence type="ECO:0000313" key="4">
    <source>
        <dbReference type="Proteomes" id="UP000198287"/>
    </source>
</evidence>
<feature type="region of interest" description="Disordered" evidence="1">
    <location>
        <begin position="672"/>
        <end position="724"/>
    </location>
</feature>
<dbReference type="AlphaFoldDB" id="A0A226D949"/>
<proteinExistence type="predicted"/>
<protein>
    <submittedName>
        <fullName evidence="3">Uncharacterized protein</fullName>
    </submittedName>
</protein>
<organism evidence="3 4">
    <name type="scientific">Folsomia candida</name>
    <name type="common">Springtail</name>
    <dbReference type="NCBI Taxonomy" id="158441"/>
    <lineage>
        <taxon>Eukaryota</taxon>
        <taxon>Metazoa</taxon>
        <taxon>Ecdysozoa</taxon>
        <taxon>Arthropoda</taxon>
        <taxon>Hexapoda</taxon>
        <taxon>Collembola</taxon>
        <taxon>Entomobryomorpha</taxon>
        <taxon>Isotomoidea</taxon>
        <taxon>Isotomidae</taxon>
        <taxon>Proisotominae</taxon>
        <taxon>Folsomia</taxon>
    </lineage>
</organism>
<sequence length="751" mass="80205">MGQFNTAIYFLMPLVTSVYSQQNQFVQFFATEGCTGEFGVQQNETGYQVVGADVTYASFKLYGLWRVHLCPAGCVPPFPSPILENSMNGICTNQEFPSLSVIQLTRFGNDDQSAKSISFFTSTELTGDEIAYTGDLSGINRNYNSYFFTGANRWTLFEGGNFNGTSKCVSPSEDVVTNGFGATYVGNEIGVLGSIREGCEEQSTATTTQATTTTMATTTMPTTTTIDTTTATMPTTTIPTTTTIGTTTTGAPIPPQYVTLYADENCEGAAVQVTSSGAPMFPMAHLSFEAFGLWRLHPCAGVDCTNAPLQAPTLGQSPVCVNRILPANNMIAITRFGDPEQTRKFVVFYSTPELNGTMVTYAQDTEVVDFEYGSYFFNGDHSWTIFEENSYQGSSVCITPDEEVSNRGYGLTYEANLVGKIGSIREGCEATTGSPQTTVVPTTTTGAPIVNQNVILYTDAGCQGESVTLTGSGGPTFPTSYSSFAAFGLWRLYSCPGADCSAVQAPAPTYAYEAVCVDRSLPSGNMIAVSRFGDPDQISKVITFYSTPELSGAVVSIRADNEAVNFEYRSYFYTGRHSWTVFEGPNYTGESTCLVPEQMVDDRGYGVSYVANEVGTVGSIREGCTFVTGSTTTITTTAPTTTTLTTTTTPIPTTSTISTTTLVTTSASTVSSSTTTTTDTITSTTEPTTISTNTTTTNATIPTSTSTMRTTPRTIPTTTGEPTTVEASTPDSAAFYVANVWLVLLCLPLYL</sequence>
<evidence type="ECO:0000313" key="3">
    <source>
        <dbReference type="EMBL" id="OXA41408.1"/>
    </source>
</evidence>
<feature type="region of interest" description="Disordered" evidence="1">
    <location>
        <begin position="225"/>
        <end position="249"/>
    </location>
</feature>
<comment type="caution">
    <text evidence="3">The sequence shown here is derived from an EMBL/GenBank/DDBJ whole genome shotgun (WGS) entry which is preliminary data.</text>
</comment>
<evidence type="ECO:0000256" key="1">
    <source>
        <dbReference type="SAM" id="MobiDB-lite"/>
    </source>
</evidence>
<keyword evidence="4" id="KW-1185">Reference proteome</keyword>
<reference evidence="3 4" key="1">
    <citation type="submission" date="2015-12" db="EMBL/GenBank/DDBJ databases">
        <title>The genome of Folsomia candida.</title>
        <authorList>
            <person name="Faddeeva A."/>
            <person name="Derks M.F."/>
            <person name="Anvar Y."/>
            <person name="Smit S."/>
            <person name="Van Straalen N."/>
            <person name="Roelofs D."/>
        </authorList>
    </citation>
    <scope>NUCLEOTIDE SEQUENCE [LARGE SCALE GENOMIC DNA]</scope>
    <source>
        <strain evidence="3 4">VU population</strain>
        <tissue evidence="3">Whole body</tissue>
    </source>
</reference>
<feature type="signal peptide" evidence="2">
    <location>
        <begin position="1"/>
        <end position="20"/>
    </location>
</feature>